<evidence type="ECO:0000256" key="5">
    <source>
        <dbReference type="SAM" id="SignalP"/>
    </source>
</evidence>
<evidence type="ECO:0000313" key="8">
    <source>
        <dbReference type="Proteomes" id="UP000011910"/>
    </source>
</evidence>
<dbReference type="InterPro" id="IPR009056">
    <property type="entry name" value="Cyt_c-like_dom"/>
</dbReference>
<keyword evidence="7" id="KW-0560">Oxidoreductase</keyword>
<dbReference type="InterPro" id="IPR011042">
    <property type="entry name" value="6-blade_b-propeller_TolB-like"/>
</dbReference>
<evidence type="ECO:0000256" key="2">
    <source>
        <dbReference type="ARBA" id="ARBA00022723"/>
    </source>
</evidence>
<reference evidence="7 8" key="1">
    <citation type="journal article" date="2013" name="Genome Announc.">
        <title>Draft Genome Sequence of Cesiribacter andamanensis Strain AMV16T, Isolated from a Soil Sample from a Mud Volcano in the Andaman Islands, India.</title>
        <authorList>
            <person name="Shivaji S."/>
            <person name="Ara S."/>
            <person name="Begum Z."/>
            <person name="Srinivas T.N."/>
            <person name="Singh A."/>
            <person name="Kumar Pinnaka A."/>
        </authorList>
    </citation>
    <scope>NUCLEOTIDE SEQUENCE [LARGE SCALE GENOMIC DNA]</scope>
    <source>
        <strain evidence="7 8">AMV16</strain>
    </source>
</reference>
<dbReference type="eggNOG" id="COG2133">
    <property type="taxonomic scope" value="Bacteria"/>
</dbReference>
<dbReference type="EC" id="1.1.5.-" evidence="7"/>
<keyword evidence="3 4" id="KW-0408">Iron</keyword>
<dbReference type="PATRIC" id="fig|1279009.4.peg.1624"/>
<gene>
    <name evidence="7" type="primary">yliI_1</name>
    <name evidence="7" type="ORF">ADICEAN_01602</name>
</gene>
<feature type="signal peptide" evidence="5">
    <location>
        <begin position="1"/>
        <end position="22"/>
    </location>
</feature>
<dbReference type="GO" id="GO:0009055">
    <property type="term" value="F:electron transfer activity"/>
    <property type="evidence" value="ECO:0007669"/>
    <property type="project" value="InterPro"/>
</dbReference>
<dbReference type="InterPro" id="IPR012938">
    <property type="entry name" value="Glc/Sorbosone_DH"/>
</dbReference>
<keyword evidence="1 4" id="KW-0349">Heme</keyword>
<dbReference type="eggNOG" id="COG2010">
    <property type="taxonomic scope" value="Bacteria"/>
</dbReference>
<name>M7N3P7_9BACT</name>
<keyword evidence="8" id="KW-1185">Reference proteome</keyword>
<dbReference type="Proteomes" id="UP000011910">
    <property type="component" value="Unassembled WGS sequence"/>
</dbReference>
<protein>
    <submittedName>
        <fullName evidence="7">Soluble aldose sugar dehydrogenase yliI</fullName>
        <ecNumber evidence="7">1.1.5.-</ecNumber>
    </submittedName>
</protein>
<dbReference type="GO" id="GO:0046872">
    <property type="term" value="F:metal ion binding"/>
    <property type="evidence" value="ECO:0007669"/>
    <property type="project" value="UniProtKB-KW"/>
</dbReference>
<evidence type="ECO:0000256" key="4">
    <source>
        <dbReference type="PROSITE-ProRule" id="PRU00433"/>
    </source>
</evidence>
<feature type="chain" id="PRO_5004081631" evidence="5">
    <location>
        <begin position="23"/>
        <end position="498"/>
    </location>
</feature>
<dbReference type="STRING" id="1279009.ADICEAN_01602"/>
<dbReference type="GO" id="GO:0020037">
    <property type="term" value="F:heme binding"/>
    <property type="evidence" value="ECO:0007669"/>
    <property type="project" value="InterPro"/>
</dbReference>
<evidence type="ECO:0000256" key="1">
    <source>
        <dbReference type="ARBA" id="ARBA00022617"/>
    </source>
</evidence>
<dbReference type="PROSITE" id="PS51007">
    <property type="entry name" value="CYTC"/>
    <property type="match status" value="1"/>
</dbReference>
<organism evidence="7 8">
    <name type="scientific">Cesiribacter andamanensis AMV16</name>
    <dbReference type="NCBI Taxonomy" id="1279009"/>
    <lineage>
        <taxon>Bacteria</taxon>
        <taxon>Pseudomonadati</taxon>
        <taxon>Bacteroidota</taxon>
        <taxon>Cytophagia</taxon>
        <taxon>Cytophagales</taxon>
        <taxon>Cesiribacteraceae</taxon>
        <taxon>Cesiribacter</taxon>
    </lineage>
</organism>
<evidence type="ECO:0000313" key="7">
    <source>
        <dbReference type="EMBL" id="EMR03283.1"/>
    </source>
</evidence>
<dbReference type="InterPro" id="IPR036909">
    <property type="entry name" value="Cyt_c-like_dom_sf"/>
</dbReference>
<dbReference type="GO" id="GO:0016491">
    <property type="term" value="F:oxidoreductase activity"/>
    <property type="evidence" value="ECO:0007669"/>
    <property type="project" value="UniProtKB-KW"/>
</dbReference>
<dbReference type="SUPFAM" id="SSF50952">
    <property type="entry name" value="Soluble quinoprotein glucose dehydrogenase"/>
    <property type="match status" value="1"/>
</dbReference>
<dbReference type="AlphaFoldDB" id="M7N3P7"/>
<sequence>MTNVFFLLPLWLGALFFSGCNSGGTGTPDTGNDQLASTVSTEEEERLQDLGRKKAIANFGTYCSGCHGDNATTFADRKWRWGESADAIFASIKEGHPDAGMPGFAQTFSDEEIKQLVGYIRDGMQQVAQYSFSETPQSLEGTTLQTETLKLRLEEVASDFGQVPWGMAFLPDGGMLITEIGGALYRLSPEGRLEKVSGAPQVLAQGQGGLLDVVLHPNFNQNQLVYLSYSAQKREGGETKSTTAIMRARLEGTALKQPQTIFEAQPWETTRHHYGSRMAFGPDGLLYFSVGDRGRHQERYPQDLAKHPGKIHRIRDDGSIPPDNPFAGRSGAQASIYSYGHRNPQGLAFHPQTGELWSHEHGPRGGDEINRVQAGANYGWPAISYGINYDGTILTDKTEQEGMLQPLKQWTPSIAPSGMAFVTGNRYKGWEGNLLSGSLRYKYLNRSRLQGATVAGEEQLLKNLGRLRDVRMGPDGYVYVAVEQPARIYRLVPVDEQN</sequence>
<keyword evidence="5" id="KW-0732">Signal</keyword>
<evidence type="ECO:0000259" key="6">
    <source>
        <dbReference type="PROSITE" id="PS51007"/>
    </source>
</evidence>
<dbReference type="Pfam" id="PF07995">
    <property type="entry name" value="GSDH"/>
    <property type="match status" value="1"/>
</dbReference>
<evidence type="ECO:0000256" key="3">
    <source>
        <dbReference type="ARBA" id="ARBA00023004"/>
    </source>
</evidence>
<dbReference type="EMBL" id="AODQ01000030">
    <property type="protein sequence ID" value="EMR03283.1"/>
    <property type="molecule type" value="Genomic_DNA"/>
</dbReference>
<dbReference type="OrthoDB" id="9770043at2"/>
<keyword evidence="2 4" id="KW-0479">Metal-binding</keyword>
<dbReference type="PANTHER" id="PTHR19328:SF75">
    <property type="entry name" value="ALDOSE SUGAR DEHYDROGENASE YLII"/>
    <property type="match status" value="1"/>
</dbReference>
<accession>M7N3P7</accession>
<dbReference type="Gene3D" id="1.10.760.10">
    <property type="entry name" value="Cytochrome c-like domain"/>
    <property type="match status" value="1"/>
</dbReference>
<proteinExistence type="predicted"/>
<dbReference type="InterPro" id="IPR011041">
    <property type="entry name" value="Quinoprot_gluc/sorb_DH_b-prop"/>
</dbReference>
<dbReference type="RefSeq" id="WP_009194999.1">
    <property type="nucleotide sequence ID" value="NZ_AODQ01000030.1"/>
</dbReference>
<dbReference type="PANTHER" id="PTHR19328">
    <property type="entry name" value="HEDGEHOG-INTERACTING PROTEIN"/>
    <property type="match status" value="1"/>
</dbReference>
<dbReference type="Gene3D" id="2.120.10.30">
    <property type="entry name" value="TolB, C-terminal domain"/>
    <property type="match status" value="1"/>
</dbReference>
<dbReference type="SUPFAM" id="SSF46626">
    <property type="entry name" value="Cytochrome c"/>
    <property type="match status" value="1"/>
</dbReference>
<dbReference type="Pfam" id="PF13442">
    <property type="entry name" value="Cytochrome_CBB3"/>
    <property type="match status" value="1"/>
</dbReference>
<comment type="caution">
    <text evidence="7">The sequence shown here is derived from an EMBL/GenBank/DDBJ whole genome shotgun (WGS) entry which is preliminary data.</text>
</comment>
<feature type="domain" description="Cytochrome c" evidence="6">
    <location>
        <begin position="48"/>
        <end position="124"/>
    </location>
</feature>